<organism evidence="3 4">
    <name type="scientific">Clohesyomyces aquaticus</name>
    <dbReference type="NCBI Taxonomy" id="1231657"/>
    <lineage>
        <taxon>Eukaryota</taxon>
        <taxon>Fungi</taxon>
        <taxon>Dikarya</taxon>
        <taxon>Ascomycota</taxon>
        <taxon>Pezizomycotina</taxon>
        <taxon>Dothideomycetes</taxon>
        <taxon>Pleosporomycetidae</taxon>
        <taxon>Pleosporales</taxon>
        <taxon>Lindgomycetaceae</taxon>
        <taxon>Clohesyomyces</taxon>
    </lineage>
</organism>
<keyword evidence="2" id="KW-1133">Transmembrane helix</keyword>
<dbReference type="PANTHER" id="PTHR35394:SF5">
    <property type="entry name" value="DUF3176 DOMAIN-CONTAINING PROTEIN"/>
    <property type="match status" value="1"/>
</dbReference>
<dbReference type="Proteomes" id="UP000193144">
    <property type="component" value="Unassembled WGS sequence"/>
</dbReference>
<accession>A0A1Y2A4J6</accession>
<proteinExistence type="predicted"/>
<keyword evidence="4" id="KW-1185">Reference proteome</keyword>
<feature type="region of interest" description="Disordered" evidence="1">
    <location>
        <begin position="1"/>
        <end position="22"/>
    </location>
</feature>
<keyword evidence="2" id="KW-0472">Membrane</keyword>
<evidence type="ECO:0008006" key="5">
    <source>
        <dbReference type="Google" id="ProtNLM"/>
    </source>
</evidence>
<dbReference type="PANTHER" id="PTHR35394">
    <property type="entry name" value="DUF3176 DOMAIN-CONTAINING PROTEIN"/>
    <property type="match status" value="1"/>
</dbReference>
<dbReference type="InterPro" id="IPR021514">
    <property type="entry name" value="DUF3176"/>
</dbReference>
<comment type="caution">
    <text evidence="3">The sequence shown here is derived from an EMBL/GenBank/DDBJ whole genome shotgun (WGS) entry which is preliminary data.</text>
</comment>
<name>A0A1Y2A4J6_9PLEO</name>
<gene>
    <name evidence="3" type="ORF">BCR34DRAFT_474758</name>
</gene>
<dbReference type="AlphaFoldDB" id="A0A1Y2A4J6"/>
<feature type="compositionally biased region" description="Basic residues" evidence="1">
    <location>
        <begin position="1"/>
        <end position="15"/>
    </location>
</feature>
<evidence type="ECO:0000256" key="2">
    <source>
        <dbReference type="SAM" id="Phobius"/>
    </source>
</evidence>
<dbReference type="OrthoDB" id="5376804at2759"/>
<dbReference type="STRING" id="1231657.A0A1Y2A4J6"/>
<reference evidence="3 4" key="1">
    <citation type="submission" date="2016-07" db="EMBL/GenBank/DDBJ databases">
        <title>Pervasive Adenine N6-methylation of Active Genes in Fungi.</title>
        <authorList>
            <consortium name="DOE Joint Genome Institute"/>
            <person name="Mondo S.J."/>
            <person name="Dannebaum R.O."/>
            <person name="Kuo R.C."/>
            <person name="Labutti K."/>
            <person name="Haridas S."/>
            <person name="Kuo A."/>
            <person name="Salamov A."/>
            <person name="Ahrendt S.R."/>
            <person name="Lipzen A."/>
            <person name="Sullivan W."/>
            <person name="Andreopoulos W.B."/>
            <person name="Clum A."/>
            <person name="Lindquist E."/>
            <person name="Daum C."/>
            <person name="Ramamoorthy G.K."/>
            <person name="Gryganskyi A."/>
            <person name="Culley D."/>
            <person name="Magnuson J.K."/>
            <person name="James T.Y."/>
            <person name="O'Malley M.A."/>
            <person name="Stajich J.E."/>
            <person name="Spatafora J.W."/>
            <person name="Visel A."/>
            <person name="Grigoriev I.V."/>
        </authorList>
    </citation>
    <scope>NUCLEOTIDE SEQUENCE [LARGE SCALE GENOMIC DNA]</scope>
    <source>
        <strain evidence="3 4">CBS 115471</strain>
    </source>
</reference>
<dbReference type="Pfam" id="PF11374">
    <property type="entry name" value="DUF3176"/>
    <property type="match status" value="1"/>
</dbReference>
<feature type="transmembrane region" description="Helical" evidence="2">
    <location>
        <begin position="584"/>
        <end position="606"/>
    </location>
</feature>
<sequence>MGSTRTARHSSRKYRASGAVEQNEAERCGFEIGLGIISPSTLPPPYTQEPTSTERTKSSPNFVGKLEDKLLHYTSSGNWILEIVSWLISALCMVAIIGILIGVQNRPNPKWALSFTLNALAKIASAALVLPASEALGQLKWMWFGRGESKKMMDFEVFDNASRGPWGSVLLLIRTRGRSLAALGALVTLLALALDPFFQQLASFPDRWTLQGSSGIPRAQNFAPHIGQLYRKGLLSATADTDMQPVVEKFLFDNGTQPIMFGNGTRPSSIPISCPTSNCTWPPYESLGVCSTCEDVSDVLTWACLHAPVDWYEIPDTFADAPNGTMCGYFVNTTDPVTTKLLSGYIVSMDDSAYSDAVGQALIMRTLPLTTTAKRKRLYSNGSINFSDIRNPIVDFIFTTASDGPASVYRNETPMAIECILSWCVKTIRSSYYLANYEEEVVDVVYNRTQGPSPWVSNFYNDSAGIGYDVYYLENPTILGPGEELYGVNNRTHFNVVHIFDQFLPSWTSVKDVSATPQMGVSVYSTLGPYHRTMNFNPWLHPNNITKHLDRLASAMTNVLRSSPNTEMISGLAFNRETFVSVEWAWISVPLLVLILCGAFLASTIWRSSRDKDSVGGVWKNSALGTLIHGLPDDMQKKMRGSQMVSTPRTMARTLRVKMHGKNGWRVSGGVPAGGQNQPPPGWI</sequence>
<dbReference type="EMBL" id="MCFA01000012">
    <property type="protein sequence ID" value="ORY17431.1"/>
    <property type="molecule type" value="Genomic_DNA"/>
</dbReference>
<feature type="transmembrane region" description="Helical" evidence="2">
    <location>
        <begin position="79"/>
        <end position="103"/>
    </location>
</feature>
<protein>
    <recommendedName>
        <fullName evidence="5">DUF3176 domain containing protein</fullName>
    </recommendedName>
</protein>
<evidence type="ECO:0000313" key="3">
    <source>
        <dbReference type="EMBL" id="ORY17431.1"/>
    </source>
</evidence>
<feature type="transmembrane region" description="Helical" evidence="2">
    <location>
        <begin position="180"/>
        <end position="198"/>
    </location>
</feature>
<keyword evidence="2" id="KW-0812">Transmembrane</keyword>
<evidence type="ECO:0000256" key="1">
    <source>
        <dbReference type="SAM" id="MobiDB-lite"/>
    </source>
</evidence>
<feature type="region of interest" description="Disordered" evidence="1">
    <location>
        <begin position="39"/>
        <end position="59"/>
    </location>
</feature>
<evidence type="ECO:0000313" key="4">
    <source>
        <dbReference type="Proteomes" id="UP000193144"/>
    </source>
</evidence>